<evidence type="ECO:0000313" key="4">
    <source>
        <dbReference type="Proteomes" id="UP001441944"/>
    </source>
</evidence>
<evidence type="ECO:0000313" key="3">
    <source>
        <dbReference type="EMBL" id="GAA6198349.1"/>
    </source>
</evidence>
<dbReference type="EMBL" id="BAABWU010000021">
    <property type="protein sequence ID" value="GAA6198349.1"/>
    <property type="molecule type" value="Genomic_DNA"/>
</dbReference>
<organism evidence="3 4">
    <name type="scientific">Pseudophaeobacter arcticus</name>
    <dbReference type="NCBI Taxonomy" id="385492"/>
    <lineage>
        <taxon>Bacteria</taxon>
        <taxon>Pseudomonadati</taxon>
        <taxon>Pseudomonadota</taxon>
        <taxon>Alphaproteobacteria</taxon>
        <taxon>Rhodobacterales</taxon>
        <taxon>Paracoccaceae</taxon>
        <taxon>Pseudophaeobacter</taxon>
    </lineage>
</organism>
<evidence type="ECO:0000259" key="2">
    <source>
        <dbReference type="PROSITE" id="PS51184"/>
    </source>
</evidence>
<name>A0ABQ0ARG4_9RHOB</name>
<dbReference type="SUPFAM" id="SSF51197">
    <property type="entry name" value="Clavaminate synthase-like"/>
    <property type="match status" value="1"/>
</dbReference>
<proteinExistence type="predicted"/>
<accession>A0ABQ0ARG4</accession>
<comment type="caution">
    <text evidence="3">The sequence shown here is derived from an EMBL/GenBank/DDBJ whole genome shotgun (WGS) entry which is preliminary data.</text>
</comment>
<dbReference type="PROSITE" id="PS51184">
    <property type="entry name" value="JMJC"/>
    <property type="match status" value="1"/>
</dbReference>
<dbReference type="Pfam" id="PF13621">
    <property type="entry name" value="Cupin_8"/>
    <property type="match status" value="1"/>
</dbReference>
<dbReference type="Proteomes" id="UP001441944">
    <property type="component" value="Unassembled WGS sequence"/>
</dbReference>
<dbReference type="InterPro" id="IPR050910">
    <property type="entry name" value="JMJD6_ArgDemeth/LysHydrox"/>
</dbReference>
<sequence length="286" mass="31612">MVSAALPSPQEPEAGAQGATIARRTRVLASELNRAFLSQGSTQPVLLTGLTDGWPAMERWSFEFFAKTYGDERVIVTEYLGSKNLHKVGFGRYLDYVRDPSVDLLPGQQAETPWYSPYWSPFVDHPELSADFDVSETVENWMPEASGIDAAEGSSEALMAQWALRGFSWLFIGPAGTYTPRHLDTLNTHAWNTQICGRKRFDLWTPGHSAQGDAPDFQVVLEPGETLIIPMGWAHAVVALEASISLTGNFFNATNSASFFRTIYTQPDVWQAKARLVPALKAQLTP</sequence>
<keyword evidence="4" id="KW-1185">Reference proteome</keyword>
<dbReference type="PANTHER" id="PTHR12480">
    <property type="entry name" value="ARGININE DEMETHYLASE AND LYSYL-HYDROXYLASE JMJD"/>
    <property type="match status" value="1"/>
</dbReference>
<dbReference type="PANTHER" id="PTHR12480:SF6">
    <property type="entry name" value="2-OXOGLUTARATE AND IRON-DEPENDENT OXYGENASE JMJD4"/>
    <property type="match status" value="1"/>
</dbReference>
<feature type="region of interest" description="Disordered" evidence="1">
    <location>
        <begin position="1"/>
        <end position="20"/>
    </location>
</feature>
<reference evidence="3 4" key="1">
    <citation type="submission" date="2024-04" db="EMBL/GenBank/DDBJ databases">
        <title>Draft genome sequence of Pseudophaeobacter arcticus NBRC 116598.</title>
        <authorList>
            <person name="Miyakawa T."/>
            <person name="Kusuya Y."/>
            <person name="Miura T."/>
        </authorList>
    </citation>
    <scope>NUCLEOTIDE SEQUENCE [LARGE SCALE GENOMIC DNA]</scope>
    <source>
        <strain evidence="3 4">SU-CL00105</strain>
    </source>
</reference>
<dbReference type="InterPro" id="IPR041667">
    <property type="entry name" value="Cupin_8"/>
</dbReference>
<dbReference type="Gene3D" id="2.60.120.650">
    <property type="entry name" value="Cupin"/>
    <property type="match status" value="1"/>
</dbReference>
<dbReference type="InterPro" id="IPR003347">
    <property type="entry name" value="JmjC_dom"/>
</dbReference>
<dbReference type="SMART" id="SM00558">
    <property type="entry name" value="JmjC"/>
    <property type="match status" value="1"/>
</dbReference>
<gene>
    <name evidence="3" type="ORF">NBRC116598_37940</name>
</gene>
<protein>
    <submittedName>
        <fullName evidence="3">Cupin-like domain-containing protein</fullName>
    </submittedName>
</protein>
<evidence type="ECO:0000256" key="1">
    <source>
        <dbReference type="SAM" id="MobiDB-lite"/>
    </source>
</evidence>
<feature type="domain" description="JmjC" evidence="2">
    <location>
        <begin position="114"/>
        <end position="267"/>
    </location>
</feature>